<dbReference type="EMBL" id="KN833782">
    <property type="protein sequence ID" value="KIK19577.1"/>
    <property type="molecule type" value="Genomic_DNA"/>
</dbReference>
<feature type="non-terminal residue" evidence="1">
    <location>
        <position position="1"/>
    </location>
</feature>
<reference evidence="1 2" key="1">
    <citation type="submission" date="2014-04" db="EMBL/GenBank/DDBJ databases">
        <authorList>
            <consortium name="DOE Joint Genome Institute"/>
            <person name="Kuo A."/>
            <person name="Kohler A."/>
            <person name="Costa M.D."/>
            <person name="Nagy L.G."/>
            <person name="Floudas D."/>
            <person name="Copeland A."/>
            <person name="Barry K.W."/>
            <person name="Cichocki N."/>
            <person name="Veneault-Fourrey C."/>
            <person name="LaButti K."/>
            <person name="Lindquist E.A."/>
            <person name="Lipzen A."/>
            <person name="Lundell T."/>
            <person name="Morin E."/>
            <person name="Murat C."/>
            <person name="Sun H."/>
            <person name="Tunlid A."/>
            <person name="Henrissat B."/>
            <person name="Grigoriev I.V."/>
            <person name="Hibbett D.S."/>
            <person name="Martin F."/>
            <person name="Nordberg H.P."/>
            <person name="Cantor M.N."/>
            <person name="Hua S.X."/>
        </authorList>
    </citation>
    <scope>NUCLEOTIDE SEQUENCE [LARGE SCALE GENOMIC DNA]</scope>
    <source>
        <strain evidence="1 2">441</strain>
    </source>
</reference>
<keyword evidence="2" id="KW-1185">Reference proteome</keyword>
<proteinExistence type="predicted"/>
<dbReference type="AlphaFoldDB" id="A0A0C9ZAS5"/>
<gene>
    <name evidence="1" type="ORF">PISMIDRAFT_683071</name>
</gene>
<protein>
    <submittedName>
        <fullName evidence="1">Uncharacterized protein</fullName>
    </submittedName>
</protein>
<name>A0A0C9ZAS5_9AGAM</name>
<reference evidence="2" key="2">
    <citation type="submission" date="2015-01" db="EMBL/GenBank/DDBJ databases">
        <title>Evolutionary Origins and Diversification of the Mycorrhizal Mutualists.</title>
        <authorList>
            <consortium name="DOE Joint Genome Institute"/>
            <consortium name="Mycorrhizal Genomics Consortium"/>
            <person name="Kohler A."/>
            <person name="Kuo A."/>
            <person name="Nagy L.G."/>
            <person name="Floudas D."/>
            <person name="Copeland A."/>
            <person name="Barry K.W."/>
            <person name="Cichocki N."/>
            <person name="Veneault-Fourrey C."/>
            <person name="LaButti K."/>
            <person name="Lindquist E.A."/>
            <person name="Lipzen A."/>
            <person name="Lundell T."/>
            <person name="Morin E."/>
            <person name="Murat C."/>
            <person name="Riley R."/>
            <person name="Ohm R."/>
            <person name="Sun H."/>
            <person name="Tunlid A."/>
            <person name="Henrissat B."/>
            <person name="Grigoriev I.V."/>
            <person name="Hibbett D.S."/>
            <person name="Martin F."/>
        </authorList>
    </citation>
    <scope>NUCLEOTIDE SEQUENCE [LARGE SCALE GENOMIC DNA]</scope>
    <source>
        <strain evidence="2">441</strain>
    </source>
</reference>
<evidence type="ECO:0000313" key="2">
    <source>
        <dbReference type="Proteomes" id="UP000054018"/>
    </source>
</evidence>
<evidence type="ECO:0000313" key="1">
    <source>
        <dbReference type="EMBL" id="KIK19577.1"/>
    </source>
</evidence>
<dbReference type="HOGENOM" id="CLU_175214_0_0_1"/>
<organism evidence="1 2">
    <name type="scientific">Pisolithus microcarpus 441</name>
    <dbReference type="NCBI Taxonomy" id="765257"/>
    <lineage>
        <taxon>Eukaryota</taxon>
        <taxon>Fungi</taxon>
        <taxon>Dikarya</taxon>
        <taxon>Basidiomycota</taxon>
        <taxon>Agaricomycotina</taxon>
        <taxon>Agaricomycetes</taxon>
        <taxon>Agaricomycetidae</taxon>
        <taxon>Boletales</taxon>
        <taxon>Sclerodermatineae</taxon>
        <taxon>Pisolithaceae</taxon>
        <taxon>Pisolithus</taxon>
    </lineage>
</organism>
<dbReference type="Proteomes" id="UP000054018">
    <property type="component" value="Unassembled WGS sequence"/>
</dbReference>
<accession>A0A0C9ZAS5</accession>
<sequence length="86" mass="8978">TYGPRRMSTPAVARVTGSSSKLLVAMPSEKASLTSSARVSPLPPYPTKWSTGELCSTGVHVHDSLVCNATADAKCTQSCNTLDTHG</sequence>